<dbReference type="FunFam" id="3.40.50.2300:FF:000574">
    <property type="entry name" value="Response regulator PleD"/>
    <property type="match status" value="1"/>
</dbReference>
<dbReference type="SUPFAM" id="SSF52172">
    <property type="entry name" value="CheY-like"/>
    <property type="match status" value="2"/>
</dbReference>
<reference evidence="6 7" key="1">
    <citation type="submission" date="2017-02" db="EMBL/GenBank/DDBJ databases">
        <authorList>
            <person name="Peterson S.W."/>
        </authorList>
    </citation>
    <scope>NUCLEOTIDE SEQUENCE [LARGE SCALE GENOMIC DNA]</scope>
    <source>
        <strain evidence="6 7">USBA 369</strain>
    </source>
</reference>
<dbReference type="SMART" id="SM00267">
    <property type="entry name" value="GGDEF"/>
    <property type="match status" value="1"/>
</dbReference>
<gene>
    <name evidence="6" type="ORF">SAMN05428963_101297</name>
</gene>
<name>A0A1T4LNJ3_9HYPH</name>
<dbReference type="PANTHER" id="PTHR45138:SF9">
    <property type="entry name" value="DIGUANYLATE CYCLASE DGCM-RELATED"/>
    <property type="match status" value="1"/>
</dbReference>
<dbReference type="GO" id="GO:0000160">
    <property type="term" value="P:phosphorelay signal transduction system"/>
    <property type="evidence" value="ECO:0007669"/>
    <property type="project" value="InterPro"/>
</dbReference>
<dbReference type="STRING" id="1365950.SAMN05428963_101297"/>
<dbReference type="InterPro" id="IPR001789">
    <property type="entry name" value="Sig_transdc_resp-reg_receiver"/>
</dbReference>
<keyword evidence="3" id="KW-0597">Phosphoprotein</keyword>
<accession>A0A1T4LNJ3</accession>
<sequence length="455" mass="50481">MTGRILIVDDIEVNLRLLEARLSAEYFDVVRATSGAEAIEICRTQAIDLVLLDVMMPGMDGYEVCRRLKGDFKTMHLPIVLITALDQPSDRLMGLEAGADDFLTKPVSDLQLFSRVKSLTRQKLLTDELRIRAETTVDLVVRSDLVEQLRSSGLDGRLLIVDEDAKAAERLARTVRGQHSGTVAASAPAAFAEAARIKPELLIINLSAQSFDGLRLVSQLRAGESTRSIPILLIGERHDEARIARGLDLGANDYLLRPVDANELLARTRTQIRHKRYADGLRQSLTETIELAVRDPLTGLHNRRFMENQLEKAMERSRRDGRPLAVLIADIDHFKRINDEWGHDVGDFVLKHFATTITAALRGSDLACRYGGEEFVVLMPEADARVARLIGERLRISVAENPIDLSGQRVNLTVSAGYSVYDPTRDTSATLLKRADAALYLAKKNGRNQVMAEAA</sequence>
<dbReference type="CDD" id="cd17538">
    <property type="entry name" value="REC_D1_PleD-like"/>
    <property type="match status" value="1"/>
</dbReference>
<dbReference type="RefSeq" id="WP_078706590.1">
    <property type="nucleotide sequence ID" value="NZ_FUXL01000001.1"/>
</dbReference>
<dbReference type="OrthoDB" id="9812260at2"/>
<dbReference type="GO" id="GO:0043709">
    <property type="term" value="P:cell adhesion involved in single-species biofilm formation"/>
    <property type="evidence" value="ECO:0007669"/>
    <property type="project" value="TreeGrafter"/>
</dbReference>
<dbReference type="Pfam" id="PF00072">
    <property type="entry name" value="Response_reg"/>
    <property type="match status" value="2"/>
</dbReference>
<dbReference type="GO" id="GO:0005886">
    <property type="term" value="C:plasma membrane"/>
    <property type="evidence" value="ECO:0007669"/>
    <property type="project" value="TreeGrafter"/>
</dbReference>
<dbReference type="Pfam" id="PF00990">
    <property type="entry name" value="GGDEF"/>
    <property type="match status" value="1"/>
</dbReference>
<dbReference type="EC" id="2.7.7.65" evidence="1"/>
<dbReference type="NCBIfam" id="NF007135">
    <property type="entry name" value="PRK09581.1"/>
    <property type="match status" value="1"/>
</dbReference>
<dbReference type="InterPro" id="IPR029787">
    <property type="entry name" value="Nucleotide_cyclase"/>
</dbReference>
<dbReference type="InterPro" id="IPR043128">
    <property type="entry name" value="Rev_trsase/Diguanyl_cyclase"/>
</dbReference>
<evidence type="ECO:0000256" key="1">
    <source>
        <dbReference type="ARBA" id="ARBA00012528"/>
    </source>
</evidence>
<dbReference type="PROSITE" id="PS50887">
    <property type="entry name" value="GGDEF"/>
    <property type="match status" value="1"/>
</dbReference>
<evidence type="ECO:0000313" key="6">
    <source>
        <dbReference type="EMBL" id="SJZ56233.1"/>
    </source>
</evidence>
<feature type="domain" description="Response regulatory" evidence="4">
    <location>
        <begin position="157"/>
        <end position="272"/>
    </location>
</feature>
<dbReference type="Gene3D" id="3.30.70.270">
    <property type="match status" value="1"/>
</dbReference>
<dbReference type="CDD" id="cd01949">
    <property type="entry name" value="GGDEF"/>
    <property type="match status" value="1"/>
</dbReference>
<dbReference type="Gene3D" id="3.40.50.2300">
    <property type="match status" value="1"/>
</dbReference>
<dbReference type="FunFam" id="3.30.70.270:FF:000001">
    <property type="entry name" value="Diguanylate cyclase domain protein"/>
    <property type="match status" value="1"/>
</dbReference>
<dbReference type="GO" id="GO:0052621">
    <property type="term" value="F:diguanylate cyclase activity"/>
    <property type="evidence" value="ECO:0007669"/>
    <property type="project" value="UniProtKB-EC"/>
</dbReference>
<dbReference type="PROSITE" id="PS50110">
    <property type="entry name" value="RESPONSE_REGULATORY"/>
    <property type="match status" value="2"/>
</dbReference>
<feature type="modified residue" description="4-aspartylphosphate" evidence="3">
    <location>
        <position position="53"/>
    </location>
</feature>
<dbReference type="InterPro" id="IPR011006">
    <property type="entry name" value="CheY-like_superfamily"/>
</dbReference>
<dbReference type="PANTHER" id="PTHR45138">
    <property type="entry name" value="REGULATORY COMPONENTS OF SENSORY TRANSDUCTION SYSTEM"/>
    <property type="match status" value="1"/>
</dbReference>
<feature type="domain" description="Response regulatory" evidence="4">
    <location>
        <begin position="4"/>
        <end position="120"/>
    </location>
</feature>
<organism evidence="6 7">
    <name type="scientific">Consotaella salsifontis</name>
    <dbReference type="NCBI Taxonomy" id="1365950"/>
    <lineage>
        <taxon>Bacteria</taxon>
        <taxon>Pseudomonadati</taxon>
        <taxon>Pseudomonadota</taxon>
        <taxon>Alphaproteobacteria</taxon>
        <taxon>Hyphomicrobiales</taxon>
        <taxon>Aurantimonadaceae</taxon>
        <taxon>Consotaella</taxon>
    </lineage>
</organism>
<evidence type="ECO:0000313" key="7">
    <source>
        <dbReference type="Proteomes" id="UP000190135"/>
    </source>
</evidence>
<dbReference type="SMART" id="SM00448">
    <property type="entry name" value="REC"/>
    <property type="match status" value="2"/>
</dbReference>
<dbReference type="Proteomes" id="UP000190135">
    <property type="component" value="Unassembled WGS sequence"/>
</dbReference>
<dbReference type="SUPFAM" id="SSF55073">
    <property type="entry name" value="Nucleotide cyclase"/>
    <property type="match status" value="1"/>
</dbReference>
<protein>
    <recommendedName>
        <fullName evidence="1">diguanylate cyclase</fullName>
        <ecNumber evidence="1">2.7.7.65</ecNumber>
    </recommendedName>
</protein>
<keyword evidence="7" id="KW-1185">Reference proteome</keyword>
<dbReference type="AlphaFoldDB" id="A0A1T4LNJ3"/>
<evidence type="ECO:0000256" key="3">
    <source>
        <dbReference type="PROSITE-ProRule" id="PRU00169"/>
    </source>
</evidence>
<dbReference type="NCBIfam" id="TIGR00254">
    <property type="entry name" value="GGDEF"/>
    <property type="match status" value="1"/>
</dbReference>
<evidence type="ECO:0000259" key="5">
    <source>
        <dbReference type="PROSITE" id="PS50887"/>
    </source>
</evidence>
<proteinExistence type="predicted"/>
<dbReference type="GO" id="GO:1902201">
    <property type="term" value="P:negative regulation of bacterial-type flagellum-dependent cell motility"/>
    <property type="evidence" value="ECO:0007669"/>
    <property type="project" value="TreeGrafter"/>
</dbReference>
<dbReference type="InterPro" id="IPR000160">
    <property type="entry name" value="GGDEF_dom"/>
</dbReference>
<comment type="catalytic activity">
    <reaction evidence="2">
        <text>2 GTP = 3',3'-c-di-GMP + 2 diphosphate</text>
        <dbReference type="Rhea" id="RHEA:24898"/>
        <dbReference type="ChEBI" id="CHEBI:33019"/>
        <dbReference type="ChEBI" id="CHEBI:37565"/>
        <dbReference type="ChEBI" id="CHEBI:58805"/>
        <dbReference type="EC" id="2.7.7.65"/>
    </reaction>
</comment>
<dbReference type="EMBL" id="FUXL01000001">
    <property type="protein sequence ID" value="SJZ56233.1"/>
    <property type="molecule type" value="Genomic_DNA"/>
</dbReference>
<feature type="domain" description="GGDEF" evidence="5">
    <location>
        <begin position="322"/>
        <end position="455"/>
    </location>
</feature>
<comment type="caution">
    <text evidence="3">Lacks conserved residue(s) required for the propagation of feature annotation.</text>
</comment>
<evidence type="ECO:0000256" key="2">
    <source>
        <dbReference type="ARBA" id="ARBA00034247"/>
    </source>
</evidence>
<dbReference type="InterPro" id="IPR050469">
    <property type="entry name" value="Diguanylate_Cyclase"/>
</dbReference>
<evidence type="ECO:0000259" key="4">
    <source>
        <dbReference type="PROSITE" id="PS50110"/>
    </source>
</evidence>